<accession>A0A0F9LMM1</accession>
<evidence type="ECO:0000313" key="1">
    <source>
        <dbReference type="EMBL" id="KKM96259.1"/>
    </source>
</evidence>
<dbReference type="EMBL" id="LAZR01005904">
    <property type="protein sequence ID" value="KKM96259.1"/>
    <property type="molecule type" value="Genomic_DNA"/>
</dbReference>
<protein>
    <submittedName>
        <fullName evidence="1">Uncharacterized protein</fullName>
    </submittedName>
</protein>
<comment type="caution">
    <text evidence="1">The sequence shown here is derived from an EMBL/GenBank/DDBJ whole genome shotgun (WGS) entry which is preliminary data.</text>
</comment>
<name>A0A0F9LMM1_9ZZZZ</name>
<sequence length="986" mass="110314">MQLKQPIAFLGGLNLDDDPRLLPEGDYVGMRNARTGSPDKQQDEGLVVSMKEVVYRAKTSSYSTSEAHHLGVAVDEETQKAYVMLWDGPTQDFIIEEFDSATNTYSKILDVPGEDWGIDADTRFINPRVVNGNLIITDNDNFPRMINIERARTSFDTGLGSGAGEKPEIWNAIIYFAGTYVFYIDQFYKALRTTLSDIPPDSPLDWERLCTIEEAYASIDPSIFLFEAVPPLIAAITAYQSNTSIQVNNLRGSVYQFSYRYVYMDFRKSTYAPPSEIASPDGEESPSGMFNYDVSLNNSLKITLPAPGPDVRVVEVIGRSSEDSLSWFIIDSVDIVNENGDRTVGYDLTVDLFWYNDRVRQAVDQNEVDELFTYVPIRAESIEVIEGNRVVFANITEGHDGVRPLVTTQLSYSNLVAVTTKYPMSSGPVVKEVGPVGFPDDIIWTLNFTLPGTGEVGALYRISVQPAGVGSPSVAEYTMLAGDAATYPTSVRDALIALMGSMEVTTCVAGPSPYIICAYERQIHQSSFPYTGWVYFGEVESASYLNKYKHLKFGATHKLALIYRDGGGRISPIIRDANFDVSIPFYTQNTNANMNTVPVVDMYISHKPPDYAESYEVLYAGNDTVINPLQIKATGFVVDGDYWRFQIIQSLNDMYDNRSGWRVPIYQWAEGDRVRFIGLSDGVDTVTEEDGVVVDLEITKVGDVSGTEYLYVQATTDISIPSSSALYIVEIYSPVKELSETIYYTTGMTFLISTDGNGHKYHRGNTNQVLNVGGDVTTPGRVRITAHDVWKFRRINYNNAGTNTFTFWAESRIYSDWSTTQELTSQGLPIPEIEGYGQVVLEKRYRWGGKLIPDSKVNNIANFDFDDFKDMQEQFGPISGIREVGFVLKIIQHNKISSAYIGRVETYDGSGNSVLTLTTDVIGSVRPSQEDYGCQNPHSVEIDNRYLYFWDQKHGMIIRDAPNGMIPISDAKMKRYFLDKAYEIDT</sequence>
<gene>
    <name evidence="1" type="ORF">LCGC14_1179910</name>
</gene>
<organism evidence="1">
    <name type="scientific">marine sediment metagenome</name>
    <dbReference type="NCBI Taxonomy" id="412755"/>
    <lineage>
        <taxon>unclassified sequences</taxon>
        <taxon>metagenomes</taxon>
        <taxon>ecological metagenomes</taxon>
    </lineage>
</organism>
<dbReference type="AlphaFoldDB" id="A0A0F9LMM1"/>
<reference evidence="1" key="1">
    <citation type="journal article" date="2015" name="Nature">
        <title>Complex archaea that bridge the gap between prokaryotes and eukaryotes.</title>
        <authorList>
            <person name="Spang A."/>
            <person name="Saw J.H."/>
            <person name="Jorgensen S.L."/>
            <person name="Zaremba-Niedzwiedzka K."/>
            <person name="Martijn J."/>
            <person name="Lind A.E."/>
            <person name="van Eijk R."/>
            <person name="Schleper C."/>
            <person name="Guy L."/>
            <person name="Ettema T.J."/>
        </authorList>
    </citation>
    <scope>NUCLEOTIDE SEQUENCE</scope>
</reference>
<proteinExistence type="predicted"/>